<evidence type="ECO:0000259" key="2">
    <source>
        <dbReference type="PROSITE" id="PS50878"/>
    </source>
</evidence>
<name>A0A438F1Z0_VITVI</name>
<feature type="region of interest" description="Disordered" evidence="1">
    <location>
        <begin position="347"/>
        <end position="373"/>
    </location>
</feature>
<evidence type="ECO:0000313" key="4">
    <source>
        <dbReference type="Proteomes" id="UP000288805"/>
    </source>
</evidence>
<dbReference type="Pfam" id="PF00078">
    <property type="entry name" value="RVT_1"/>
    <property type="match status" value="1"/>
</dbReference>
<dbReference type="EMBL" id="QGNW01001136">
    <property type="protein sequence ID" value="RVW53981.1"/>
    <property type="molecule type" value="Genomic_DNA"/>
</dbReference>
<feature type="compositionally biased region" description="Basic and acidic residues" evidence="1">
    <location>
        <begin position="358"/>
        <end position="372"/>
    </location>
</feature>
<sequence>MSYHGRGKMIRNQSVVVERKIFQVKSEDYNGGKWLSITERSRGFVVSLDFGEEETGWLVEQLEKAVELEDSRGYIRKMRGKTRTHMMEICFNSRGCYMKITEYSAKRKPLVLVVPRGVNGCGWENLRKVIASVQEISVQVGRESQETQNKLQESKGMYRGERTYAEVVAEKGTRNGAGMPVGKWARTVVCEGKGEIRDWCEVGKAIARRVGMKGMVSVTPISAYKGCFFVENARKAQWFQERGSFTVRGEVFALRRWSPEENSVVRGKFRRGWLELRGLLFHLWDEVQLSHILQQWGRVTKVARNSLKFVDLSKVTLRVEMLPKVVLPALLEVEDGDLTYTVAVTVTGEDDGEDDGGDSIKPESSRSKDELRSAGGCVLQKSQMVKGLRAIDRTSDCQRWMPRHRLHFSSSDSKLAKGEKGKGRWVLGPMAGSNFGPTPDVLEARSVWAQVGAKDFGPIAGPAHKGSSNGGPAVSSSSKLQRPGLSAKNKASEGLPQVSSKTKGSPVSVRRRARSGPPRFDEASSSPKRSFEGGGSLETNRDISRGKSHSRKSDFSTAVSERDLPLSGAFEPNLIPETSVALVHPFCVHSSSSYPLESSHAFQRGSVSISPVVYDNHRGGASCSNGVVVPLETSNQKSKDRHFLRETLSNLEVRGVSGEASFPVQEPSTLPLEGFLVEGLTPRKMVKVQSVLESLRVRIVRDNGKGVEGENRNPLSADKILSWNTRGLGSRKKRRTVRRFLSTQNPDVVMLQETKREIWDRRLVSSIWKVKFNCSEKVLGSFSVTVKLNSDEEESFLLTSVYGPNKVVWREDFWLELQDLHGLTFPRWCVGGDFNVIRRISEKMGDYRLTVNMRRFDEFIRESGLLDPPLRNAAFTWSNMQVDPICKRFENMWLLHPEFKEKFRDWWQECTVEGWEGRIDRIEQEGNLNLELVSERILRRKELEDLLLKEEVQWRQKSRVKWIKEGDCNSKFFHRVATGRRSRKFIKSLISERGETLNNIEVISEEIVNFFGNLYSKPEGDSWKIEGIDWAPISEESAIWLDRPFSEEEVLSGRLRKVLHETIFGSQGAFVEGRQILDAVLIANEVVDEKRRSGEEGVVFKIDFEKAYDHVEWGFLDHVLQRKGFSQKWRSWMRGCLSSSSFAILVNGNAKSWVKASRGLRQGDPLSPFLFTLVADVLSRLMIRAEETGITEGFLVGRDRTRVSLLQFADDTIFFSKASLDLLQNLKIILLVFGQVSGLKINLEKSTISGINTRQEMLSSLALVLECRVSEWPLSYLGLPLGGNPKTIGFWDPVVERISRRLDGWKKAYFSLGGRITLIQSCLSHIPSYFLSLFKIPVSITSKIEKMQRDFLWSGAGEGKRDHLIRWEVVSRPREMGGLGFGKTSMRNSALLGKWLWRFPRERSGLWHKVIASIYGTHPNGWDANMVVRWSHRCPWKAIAQVFQEFSPFVRLVVGNGERIRFWEDLWLVFSEIFFLCLVKRFKSFNVPSGQVLWSSKVASKVKALAWLVAHGKVNTNDKLQLRRPYKALCPQWCILCKGNGESIDHLFFHCPVTIGLWHRLFNLVGVIWVPPRSIEDMLVISFKGLGNLVRGKILWQIACLTLIWMVWQERNNRIFEDKGRTEEVVWDLIRFYSSLWASCTEAFRGVPLSILQINWIGVCVSRV</sequence>
<dbReference type="InterPro" id="IPR020847">
    <property type="entry name" value="AP_endonuclease_F1_BS"/>
</dbReference>
<protein>
    <submittedName>
        <fullName evidence="3">LINE-1 retrotransposable element ORF2 protein</fullName>
    </submittedName>
</protein>
<dbReference type="Gene3D" id="3.60.10.10">
    <property type="entry name" value="Endonuclease/exonuclease/phosphatase"/>
    <property type="match status" value="1"/>
</dbReference>
<dbReference type="GO" id="GO:0004519">
    <property type="term" value="F:endonuclease activity"/>
    <property type="evidence" value="ECO:0007669"/>
    <property type="project" value="InterPro"/>
</dbReference>
<dbReference type="PANTHER" id="PTHR33116:SF78">
    <property type="entry name" value="OS12G0587133 PROTEIN"/>
    <property type="match status" value="1"/>
</dbReference>
<dbReference type="Pfam" id="PF03372">
    <property type="entry name" value="Exo_endo_phos"/>
    <property type="match status" value="1"/>
</dbReference>
<dbReference type="InterPro" id="IPR026960">
    <property type="entry name" value="RVT-Znf"/>
</dbReference>
<feature type="domain" description="Reverse transcriptase" evidence="2">
    <location>
        <begin position="944"/>
        <end position="1281"/>
    </location>
</feature>
<dbReference type="InterPro" id="IPR000477">
    <property type="entry name" value="RT_dom"/>
</dbReference>
<feature type="region of interest" description="Disordered" evidence="1">
    <location>
        <begin position="459"/>
        <end position="560"/>
    </location>
</feature>
<organism evidence="3 4">
    <name type="scientific">Vitis vinifera</name>
    <name type="common">Grape</name>
    <dbReference type="NCBI Taxonomy" id="29760"/>
    <lineage>
        <taxon>Eukaryota</taxon>
        <taxon>Viridiplantae</taxon>
        <taxon>Streptophyta</taxon>
        <taxon>Embryophyta</taxon>
        <taxon>Tracheophyta</taxon>
        <taxon>Spermatophyta</taxon>
        <taxon>Magnoliopsida</taxon>
        <taxon>eudicotyledons</taxon>
        <taxon>Gunneridae</taxon>
        <taxon>Pentapetalae</taxon>
        <taxon>rosids</taxon>
        <taxon>Vitales</taxon>
        <taxon>Vitaceae</taxon>
        <taxon>Viteae</taxon>
        <taxon>Vitis</taxon>
    </lineage>
</organism>
<feature type="compositionally biased region" description="Acidic residues" evidence="1">
    <location>
        <begin position="348"/>
        <end position="357"/>
    </location>
</feature>
<dbReference type="Gene3D" id="3.30.2450.30">
    <property type="match status" value="1"/>
</dbReference>
<evidence type="ECO:0000313" key="3">
    <source>
        <dbReference type="EMBL" id="RVW53981.1"/>
    </source>
</evidence>
<dbReference type="PROSITE" id="PS00726">
    <property type="entry name" value="AP_NUCLEASE_F1_1"/>
    <property type="match status" value="1"/>
</dbReference>
<proteinExistence type="predicted"/>
<dbReference type="SUPFAM" id="SSF56219">
    <property type="entry name" value="DNase I-like"/>
    <property type="match status" value="1"/>
</dbReference>
<dbReference type="GO" id="GO:0003677">
    <property type="term" value="F:DNA binding"/>
    <property type="evidence" value="ECO:0007669"/>
    <property type="project" value="InterPro"/>
</dbReference>
<dbReference type="InterPro" id="IPR036691">
    <property type="entry name" value="Endo/exonu/phosph_ase_sf"/>
</dbReference>
<feature type="compositionally biased region" description="Low complexity" evidence="1">
    <location>
        <begin position="466"/>
        <end position="478"/>
    </location>
</feature>
<dbReference type="PROSITE" id="PS50878">
    <property type="entry name" value="RT_POL"/>
    <property type="match status" value="1"/>
</dbReference>
<dbReference type="SUPFAM" id="SSF56672">
    <property type="entry name" value="DNA/RNA polymerases"/>
    <property type="match status" value="1"/>
</dbReference>
<dbReference type="CDD" id="cd01650">
    <property type="entry name" value="RT_nLTR_like"/>
    <property type="match status" value="1"/>
</dbReference>
<dbReference type="GO" id="GO:0006281">
    <property type="term" value="P:DNA repair"/>
    <property type="evidence" value="ECO:0007669"/>
    <property type="project" value="InterPro"/>
</dbReference>
<comment type="caution">
    <text evidence="3">The sequence shown here is derived from an EMBL/GenBank/DDBJ whole genome shotgun (WGS) entry which is preliminary data.</text>
</comment>
<dbReference type="PANTHER" id="PTHR33116">
    <property type="entry name" value="REVERSE TRANSCRIPTASE ZINC-BINDING DOMAIN-CONTAINING PROTEIN-RELATED-RELATED"/>
    <property type="match status" value="1"/>
</dbReference>
<dbReference type="InterPro" id="IPR043502">
    <property type="entry name" value="DNA/RNA_pol_sf"/>
</dbReference>
<dbReference type="Proteomes" id="UP000288805">
    <property type="component" value="Unassembled WGS sequence"/>
</dbReference>
<accession>A0A438F1Z0</accession>
<dbReference type="Pfam" id="PF13966">
    <property type="entry name" value="zf-RVT"/>
    <property type="match status" value="1"/>
</dbReference>
<dbReference type="InterPro" id="IPR005135">
    <property type="entry name" value="Endo/exonuclease/phosphatase"/>
</dbReference>
<gene>
    <name evidence="3" type="primary">LORF2_92</name>
    <name evidence="3" type="ORF">CK203_072974</name>
</gene>
<evidence type="ECO:0000256" key="1">
    <source>
        <dbReference type="SAM" id="MobiDB-lite"/>
    </source>
</evidence>
<reference evidence="3 4" key="1">
    <citation type="journal article" date="2018" name="PLoS Genet.">
        <title>Population sequencing reveals clonal diversity and ancestral inbreeding in the grapevine cultivar Chardonnay.</title>
        <authorList>
            <person name="Roach M.J."/>
            <person name="Johnson D.L."/>
            <person name="Bohlmann J."/>
            <person name="van Vuuren H.J."/>
            <person name="Jones S.J."/>
            <person name="Pretorius I.S."/>
            <person name="Schmidt S.A."/>
            <person name="Borneman A.R."/>
        </authorList>
    </citation>
    <scope>NUCLEOTIDE SEQUENCE [LARGE SCALE GENOMIC DNA]</scope>
    <source>
        <strain evidence="4">cv. Chardonnay</strain>
        <tissue evidence="3">Leaf</tissue>
    </source>
</reference>